<comment type="catalytic activity">
    <reaction evidence="15">
        <text>Couples ATP hydrolysis with the unwinding of duplex DNA by translocating in the 3'-5' direction.</text>
        <dbReference type="EC" id="5.6.2.4"/>
    </reaction>
</comment>
<evidence type="ECO:0000256" key="6">
    <source>
        <dbReference type="ARBA" id="ARBA00022763"/>
    </source>
</evidence>
<evidence type="ECO:0000259" key="19">
    <source>
        <dbReference type="PROSITE" id="PS51194"/>
    </source>
</evidence>
<evidence type="ECO:0000256" key="8">
    <source>
        <dbReference type="ARBA" id="ARBA00022806"/>
    </source>
</evidence>
<dbReference type="PANTHER" id="PTHR13710">
    <property type="entry name" value="DNA HELICASE RECQ FAMILY MEMBER"/>
    <property type="match status" value="1"/>
</dbReference>
<protein>
    <recommendedName>
        <fullName evidence="16">DNA helicase RecQ</fullName>
        <ecNumber evidence="16">5.6.2.4</ecNumber>
    </recommendedName>
</protein>
<dbReference type="FunFam" id="3.40.50.300:FF:001389">
    <property type="entry name" value="ATP-dependent DNA helicase RecQ"/>
    <property type="match status" value="1"/>
</dbReference>
<keyword evidence="14" id="KW-0413">Isomerase</keyword>
<keyword evidence="11" id="KW-0238">DNA-binding</keyword>
<keyword evidence="10" id="KW-0067">ATP-binding</keyword>
<dbReference type="SUPFAM" id="SSF52540">
    <property type="entry name" value="P-loop containing nucleoside triphosphate hydrolases"/>
    <property type="match status" value="1"/>
</dbReference>
<evidence type="ECO:0000256" key="13">
    <source>
        <dbReference type="ARBA" id="ARBA00023204"/>
    </source>
</evidence>
<dbReference type="SMART" id="SM00487">
    <property type="entry name" value="DEXDc"/>
    <property type="match status" value="1"/>
</dbReference>
<dbReference type="Proteomes" id="UP000230709">
    <property type="component" value="Chromosome"/>
</dbReference>
<accession>A0A2D2D5L6</accession>
<dbReference type="InterPro" id="IPR044876">
    <property type="entry name" value="HRDC_dom_sf"/>
</dbReference>
<dbReference type="Pfam" id="PF00271">
    <property type="entry name" value="Helicase_C"/>
    <property type="match status" value="1"/>
</dbReference>
<dbReference type="GO" id="GO:0030894">
    <property type="term" value="C:replisome"/>
    <property type="evidence" value="ECO:0007669"/>
    <property type="project" value="TreeGrafter"/>
</dbReference>
<dbReference type="GO" id="GO:0006310">
    <property type="term" value="P:DNA recombination"/>
    <property type="evidence" value="ECO:0007669"/>
    <property type="project" value="UniProtKB-UniRule"/>
</dbReference>
<dbReference type="EMBL" id="CP023737">
    <property type="protein sequence ID" value="ATQ70119.1"/>
    <property type="molecule type" value="Genomic_DNA"/>
</dbReference>
<evidence type="ECO:0000313" key="21">
    <source>
        <dbReference type="Proteomes" id="UP000230709"/>
    </source>
</evidence>
<dbReference type="NCBIfam" id="TIGR01389">
    <property type="entry name" value="recQ"/>
    <property type="match status" value="1"/>
</dbReference>
<dbReference type="GO" id="GO:0009378">
    <property type="term" value="F:four-way junction helicase activity"/>
    <property type="evidence" value="ECO:0007669"/>
    <property type="project" value="TreeGrafter"/>
</dbReference>
<dbReference type="KEGG" id="mtw:CQW49_21185"/>
<evidence type="ECO:0000256" key="15">
    <source>
        <dbReference type="ARBA" id="ARBA00034617"/>
    </source>
</evidence>
<dbReference type="InterPro" id="IPR014001">
    <property type="entry name" value="Helicase_ATP-bd"/>
</dbReference>
<feature type="domain" description="HRDC" evidence="17">
    <location>
        <begin position="523"/>
        <end position="598"/>
    </location>
</feature>
<sequence>MSQLPKKARALLKSVFGYEDFRPGQAEIIAAVLAGEGVLAIMPTGSGKSMCYQLPALVDERLTVVVSPLIALMRDQVRQMRACGVSAATLNSMNDAQENDEARRALRSGELRLLFVSPERLFAPGVLDTLARAGARRLAIDEAHCVSEWGHDFRPEYRDLGAAAEALGAQVVGLTATADKATRADIAKRLFKTDPHVFLHSFDRPNLALNFVAKDQPRRQLTRFLDKHRGESGIVYCSSRDATEKLAEFFAEQGHQTICYHARLDQAVRNRNQDRFLQEDGIIAVATIAFGMGVNKPDVRFVAHADMPSSVESYYQEIGRAGRDGLPADTLTLYGLDDMAFRRRQIDQKDVDDERKRVEHDRFSALAMLCETPVCRRQTLLAYFDEESPPCGRCDICLQQVKIYDGTVDAQKALSAAMRTGQRFGANYLAEILIGAATEAVRRNGHETIKTFGVGKDRTKQEWSGIIRQLFAARAFASTEHGGFMLTPKGEDILFGRAQISLRLDALAPRERRKEAPRGEKLDAADDRVLAALKRKRLELAREAGLPAFMIFPDRTLIEMASRRPATLAEMRMVQGVGEHKLSQYGEVFLEALQEALR</sequence>
<gene>
    <name evidence="20" type="primary">recQ</name>
    <name evidence="20" type="ORF">CQW49_21185</name>
</gene>
<dbReference type="InterPro" id="IPR006293">
    <property type="entry name" value="DNA_helicase_ATP-dep_RecQ_bac"/>
</dbReference>
<name>A0A2D2D5L6_METT3</name>
<keyword evidence="6" id="KW-0227">DNA damage</keyword>
<keyword evidence="21" id="KW-1185">Reference proteome</keyword>
<dbReference type="GO" id="GO:0009432">
    <property type="term" value="P:SOS response"/>
    <property type="evidence" value="ECO:0007669"/>
    <property type="project" value="UniProtKB-UniRule"/>
</dbReference>
<evidence type="ECO:0000256" key="7">
    <source>
        <dbReference type="ARBA" id="ARBA00022801"/>
    </source>
</evidence>
<evidence type="ECO:0000259" key="18">
    <source>
        <dbReference type="PROSITE" id="PS51192"/>
    </source>
</evidence>
<dbReference type="Pfam" id="PF16124">
    <property type="entry name" value="RecQ_Zn_bind"/>
    <property type="match status" value="1"/>
</dbReference>
<dbReference type="PROSITE" id="PS51192">
    <property type="entry name" value="HELICASE_ATP_BIND_1"/>
    <property type="match status" value="1"/>
</dbReference>
<keyword evidence="12" id="KW-0233">DNA recombination</keyword>
<reference evidence="21" key="1">
    <citation type="submission" date="2017-10" db="EMBL/GenBank/DDBJ databases">
        <title>Completed PacBio SMRT sequence of Methylosinus trichosporium OB3b reveals presence of a third large plasmid.</title>
        <authorList>
            <person name="Charles T.C."/>
            <person name="Lynch M.D.J."/>
            <person name="Heil J.R."/>
            <person name="Cheng J."/>
        </authorList>
    </citation>
    <scope>NUCLEOTIDE SEQUENCE [LARGE SCALE GENOMIC DNA]</scope>
    <source>
        <strain evidence="21">OB3b</strain>
    </source>
</reference>
<dbReference type="InterPro" id="IPR036388">
    <property type="entry name" value="WH-like_DNA-bd_sf"/>
</dbReference>
<dbReference type="AlphaFoldDB" id="A0A2D2D5L6"/>
<dbReference type="PANTHER" id="PTHR13710:SF105">
    <property type="entry name" value="ATP-DEPENDENT DNA HELICASE Q1"/>
    <property type="match status" value="1"/>
</dbReference>
<evidence type="ECO:0000256" key="14">
    <source>
        <dbReference type="ARBA" id="ARBA00023235"/>
    </source>
</evidence>
<dbReference type="GO" id="GO:0043590">
    <property type="term" value="C:bacterial nucleoid"/>
    <property type="evidence" value="ECO:0007669"/>
    <property type="project" value="TreeGrafter"/>
</dbReference>
<dbReference type="FunFam" id="3.40.50.300:FF:000156">
    <property type="entry name" value="ATP-dependent DNA helicase recQ"/>
    <property type="match status" value="1"/>
</dbReference>
<evidence type="ECO:0000313" key="20">
    <source>
        <dbReference type="EMBL" id="ATQ70119.1"/>
    </source>
</evidence>
<keyword evidence="5" id="KW-0547">Nucleotide-binding</keyword>
<dbReference type="CDD" id="cd17920">
    <property type="entry name" value="DEXHc_RecQ"/>
    <property type="match status" value="1"/>
</dbReference>
<dbReference type="SUPFAM" id="SSF47819">
    <property type="entry name" value="HRDC-like"/>
    <property type="match status" value="1"/>
</dbReference>
<dbReference type="NCBIfam" id="TIGR00614">
    <property type="entry name" value="recQ_fam"/>
    <property type="match status" value="1"/>
</dbReference>
<dbReference type="InterPro" id="IPR018982">
    <property type="entry name" value="RQC_domain"/>
</dbReference>
<dbReference type="GO" id="GO:0005737">
    <property type="term" value="C:cytoplasm"/>
    <property type="evidence" value="ECO:0007669"/>
    <property type="project" value="TreeGrafter"/>
</dbReference>
<dbReference type="Gene3D" id="1.10.10.10">
    <property type="entry name" value="Winged helix-like DNA-binding domain superfamily/Winged helix DNA-binding domain"/>
    <property type="match status" value="1"/>
</dbReference>
<dbReference type="Pfam" id="PF00570">
    <property type="entry name" value="HRDC"/>
    <property type="match status" value="1"/>
</dbReference>
<keyword evidence="7" id="KW-0378">Hydrolase</keyword>
<dbReference type="STRING" id="595536.GCA_000178815_00958"/>
<dbReference type="InterPro" id="IPR032284">
    <property type="entry name" value="RecQ_Zn-bd"/>
</dbReference>
<evidence type="ECO:0000259" key="17">
    <source>
        <dbReference type="PROSITE" id="PS50967"/>
    </source>
</evidence>
<proteinExistence type="inferred from homology"/>
<feature type="domain" description="Helicase C-terminal" evidence="19">
    <location>
        <begin position="220"/>
        <end position="369"/>
    </location>
</feature>
<dbReference type="GO" id="GO:0005524">
    <property type="term" value="F:ATP binding"/>
    <property type="evidence" value="ECO:0007669"/>
    <property type="project" value="UniProtKB-KW"/>
</dbReference>
<dbReference type="InterPro" id="IPR011545">
    <property type="entry name" value="DEAD/DEAH_box_helicase_dom"/>
</dbReference>
<evidence type="ECO:0000256" key="2">
    <source>
        <dbReference type="ARBA" id="ARBA00001947"/>
    </source>
</evidence>
<dbReference type="InterPro" id="IPR001650">
    <property type="entry name" value="Helicase_C-like"/>
</dbReference>
<dbReference type="SMART" id="SM00341">
    <property type="entry name" value="HRDC"/>
    <property type="match status" value="1"/>
</dbReference>
<evidence type="ECO:0000256" key="16">
    <source>
        <dbReference type="NCBIfam" id="TIGR01389"/>
    </source>
</evidence>
<dbReference type="Gene3D" id="1.10.150.80">
    <property type="entry name" value="HRDC domain"/>
    <property type="match status" value="1"/>
</dbReference>
<organism evidence="20 21">
    <name type="scientific">Methylosinus trichosporium (strain ATCC 35070 / NCIMB 11131 / UNIQEM 75 / OB3b)</name>
    <dbReference type="NCBI Taxonomy" id="595536"/>
    <lineage>
        <taxon>Bacteria</taxon>
        <taxon>Pseudomonadati</taxon>
        <taxon>Pseudomonadota</taxon>
        <taxon>Alphaproteobacteria</taxon>
        <taxon>Hyphomicrobiales</taxon>
        <taxon>Methylocystaceae</taxon>
        <taxon>Methylosinus</taxon>
    </lineage>
</organism>
<dbReference type="SMART" id="SM00956">
    <property type="entry name" value="RQC"/>
    <property type="match status" value="1"/>
</dbReference>
<dbReference type="InterPro" id="IPR027417">
    <property type="entry name" value="P-loop_NTPase"/>
</dbReference>
<dbReference type="PROSITE" id="PS50967">
    <property type="entry name" value="HRDC"/>
    <property type="match status" value="1"/>
</dbReference>
<comment type="similarity">
    <text evidence="3">Belongs to the helicase family. RecQ subfamily.</text>
</comment>
<evidence type="ECO:0000256" key="12">
    <source>
        <dbReference type="ARBA" id="ARBA00023172"/>
    </source>
</evidence>
<keyword evidence="13" id="KW-0234">DNA repair</keyword>
<evidence type="ECO:0000256" key="1">
    <source>
        <dbReference type="ARBA" id="ARBA00001946"/>
    </source>
</evidence>
<keyword evidence="4" id="KW-0479">Metal-binding</keyword>
<evidence type="ECO:0000256" key="10">
    <source>
        <dbReference type="ARBA" id="ARBA00022840"/>
    </source>
</evidence>
<keyword evidence="8 20" id="KW-0347">Helicase</keyword>
<dbReference type="InterPro" id="IPR004589">
    <property type="entry name" value="DNA_helicase_ATP-dep_RecQ"/>
</dbReference>
<evidence type="ECO:0000256" key="3">
    <source>
        <dbReference type="ARBA" id="ARBA00005446"/>
    </source>
</evidence>
<dbReference type="GO" id="GO:0003677">
    <property type="term" value="F:DNA binding"/>
    <property type="evidence" value="ECO:0007669"/>
    <property type="project" value="UniProtKB-KW"/>
</dbReference>
<keyword evidence="9" id="KW-0862">Zinc</keyword>
<dbReference type="RefSeq" id="WP_003614570.1">
    <property type="nucleotide sequence ID" value="NZ_ADVE02000001.1"/>
</dbReference>
<dbReference type="GO" id="GO:0043138">
    <property type="term" value="F:3'-5' DNA helicase activity"/>
    <property type="evidence" value="ECO:0007669"/>
    <property type="project" value="UniProtKB-EC"/>
</dbReference>
<dbReference type="PROSITE" id="PS51194">
    <property type="entry name" value="HELICASE_CTER"/>
    <property type="match status" value="1"/>
</dbReference>
<dbReference type="EC" id="5.6.2.4" evidence="16"/>
<evidence type="ECO:0000256" key="9">
    <source>
        <dbReference type="ARBA" id="ARBA00022833"/>
    </source>
</evidence>
<dbReference type="SUPFAM" id="SSF46785">
    <property type="entry name" value="Winged helix' DNA-binding domain"/>
    <property type="match status" value="1"/>
</dbReference>
<dbReference type="Gene3D" id="3.40.50.300">
    <property type="entry name" value="P-loop containing nucleotide triphosphate hydrolases"/>
    <property type="match status" value="2"/>
</dbReference>
<dbReference type="InterPro" id="IPR036390">
    <property type="entry name" value="WH_DNA-bd_sf"/>
</dbReference>
<evidence type="ECO:0000256" key="4">
    <source>
        <dbReference type="ARBA" id="ARBA00022723"/>
    </source>
</evidence>
<dbReference type="GO" id="GO:0006281">
    <property type="term" value="P:DNA repair"/>
    <property type="evidence" value="ECO:0007669"/>
    <property type="project" value="UniProtKB-KW"/>
</dbReference>
<dbReference type="InterPro" id="IPR010997">
    <property type="entry name" value="HRDC-like_sf"/>
</dbReference>
<evidence type="ECO:0000256" key="5">
    <source>
        <dbReference type="ARBA" id="ARBA00022741"/>
    </source>
</evidence>
<comment type="cofactor">
    <cofactor evidence="1">
        <name>Mg(2+)</name>
        <dbReference type="ChEBI" id="CHEBI:18420"/>
    </cofactor>
</comment>
<dbReference type="GO" id="GO:0046872">
    <property type="term" value="F:metal ion binding"/>
    <property type="evidence" value="ECO:0007669"/>
    <property type="project" value="UniProtKB-KW"/>
</dbReference>
<dbReference type="Pfam" id="PF09382">
    <property type="entry name" value="RQC"/>
    <property type="match status" value="1"/>
</dbReference>
<dbReference type="GO" id="GO:0016787">
    <property type="term" value="F:hydrolase activity"/>
    <property type="evidence" value="ECO:0007669"/>
    <property type="project" value="UniProtKB-KW"/>
</dbReference>
<dbReference type="Pfam" id="PF00270">
    <property type="entry name" value="DEAD"/>
    <property type="match status" value="1"/>
</dbReference>
<dbReference type="GO" id="GO:0006260">
    <property type="term" value="P:DNA replication"/>
    <property type="evidence" value="ECO:0007669"/>
    <property type="project" value="InterPro"/>
</dbReference>
<feature type="domain" description="Helicase ATP-binding" evidence="18">
    <location>
        <begin position="29"/>
        <end position="196"/>
    </location>
</feature>
<evidence type="ECO:0000256" key="11">
    <source>
        <dbReference type="ARBA" id="ARBA00023125"/>
    </source>
</evidence>
<comment type="cofactor">
    <cofactor evidence="2">
        <name>Zn(2+)</name>
        <dbReference type="ChEBI" id="CHEBI:29105"/>
    </cofactor>
</comment>
<dbReference type="InterPro" id="IPR002121">
    <property type="entry name" value="HRDC_dom"/>
</dbReference>
<dbReference type="SMART" id="SM00490">
    <property type="entry name" value="HELICc"/>
    <property type="match status" value="1"/>
</dbReference>